<dbReference type="Pfam" id="PF00814">
    <property type="entry name" value="TsaD"/>
    <property type="match status" value="1"/>
</dbReference>
<dbReference type="Gene3D" id="3.30.420.40">
    <property type="match status" value="2"/>
</dbReference>
<protein>
    <submittedName>
        <fullName evidence="2">Metalloprotease</fullName>
    </submittedName>
</protein>
<dbReference type="PANTHER" id="PTHR11735">
    <property type="entry name" value="TRNA N6-ADENOSINE THREONYLCARBAMOYLTRANSFERASE"/>
    <property type="match status" value="1"/>
</dbReference>
<dbReference type="NCBIfam" id="TIGR03725">
    <property type="entry name" value="T6A_YeaZ"/>
    <property type="match status" value="1"/>
</dbReference>
<dbReference type="EMBL" id="CWGJ01000012">
    <property type="protein sequence ID" value="CRX38555.1"/>
    <property type="molecule type" value="Genomic_DNA"/>
</dbReference>
<dbReference type="InterPro" id="IPR022496">
    <property type="entry name" value="T6A_TsaB"/>
</dbReference>
<dbReference type="OrthoDB" id="21465at2"/>
<dbReference type="GO" id="GO:0002949">
    <property type="term" value="P:tRNA threonylcarbamoyladenosine modification"/>
    <property type="evidence" value="ECO:0007669"/>
    <property type="project" value="InterPro"/>
</dbReference>
<dbReference type="Proteomes" id="UP000220251">
    <property type="component" value="Unassembled WGS sequence"/>
</dbReference>
<feature type="domain" description="Gcp-like" evidence="1">
    <location>
        <begin position="34"/>
        <end position="150"/>
    </location>
</feature>
<evidence type="ECO:0000313" key="2">
    <source>
        <dbReference type="EMBL" id="CRX38555.1"/>
    </source>
</evidence>
<dbReference type="InterPro" id="IPR043129">
    <property type="entry name" value="ATPase_NBD"/>
</dbReference>
<accession>A0A0H5E5P2</accession>
<dbReference type="InterPro" id="IPR000905">
    <property type="entry name" value="Gcp-like_dom"/>
</dbReference>
<dbReference type="GO" id="GO:0008237">
    <property type="term" value="F:metallopeptidase activity"/>
    <property type="evidence" value="ECO:0007669"/>
    <property type="project" value="UniProtKB-KW"/>
</dbReference>
<evidence type="ECO:0000259" key="1">
    <source>
        <dbReference type="Pfam" id="PF00814"/>
    </source>
</evidence>
<name>A0A0H5E5P2_9BACT</name>
<keyword evidence="2" id="KW-0482">Metalloprotease</keyword>
<sequence length="217" mass="23411">MKALLIETATEDGICALFSESEILFHSGMPRGFQHSRFLLSEMEKGLLAAEVSVKELAFIAIGIGPGSYTGVRVGAMVAKTLSFAGNVPLVAVSSLEGVRPKTLKNGSFIAAFDAKIAGAYVLFGEVKGGEIHYVGTPQVLTLEKLAEVISEETLIVSPHAHLLQKKWQEKGLHSNAHFEEAFVLAEGLIQSALLKFKQGQVTEADDLKLLYLRESV</sequence>
<dbReference type="GO" id="GO:0006508">
    <property type="term" value="P:proteolysis"/>
    <property type="evidence" value="ECO:0007669"/>
    <property type="project" value="UniProtKB-KW"/>
</dbReference>
<keyword evidence="2" id="KW-0645">Protease</keyword>
<proteinExistence type="predicted"/>
<dbReference type="SUPFAM" id="SSF53067">
    <property type="entry name" value="Actin-like ATPase domain"/>
    <property type="match status" value="1"/>
</dbReference>
<keyword evidence="3" id="KW-1185">Reference proteome</keyword>
<keyword evidence="2" id="KW-0378">Hydrolase</keyword>
<reference evidence="3" key="1">
    <citation type="submission" date="2015-06" db="EMBL/GenBank/DDBJ databases">
        <authorList>
            <person name="Bertelli C."/>
        </authorList>
    </citation>
    <scope>NUCLEOTIDE SEQUENCE [LARGE SCALE GENOMIC DNA]</scope>
    <source>
        <strain evidence="3">CRIB-30</strain>
    </source>
</reference>
<gene>
    <name evidence="2" type="ORF">ELAC_1214</name>
</gene>
<dbReference type="RefSeq" id="WP_098038411.1">
    <property type="nucleotide sequence ID" value="NZ_CWGJ01000012.1"/>
</dbReference>
<dbReference type="GO" id="GO:0005829">
    <property type="term" value="C:cytosol"/>
    <property type="evidence" value="ECO:0007669"/>
    <property type="project" value="TreeGrafter"/>
</dbReference>
<evidence type="ECO:0000313" key="3">
    <source>
        <dbReference type="Proteomes" id="UP000220251"/>
    </source>
</evidence>
<dbReference type="PANTHER" id="PTHR11735:SF11">
    <property type="entry name" value="TRNA THREONYLCARBAMOYLADENOSINE BIOSYNTHESIS PROTEIN TSAB"/>
    <property type="match status" value="1"/>
</dbReference>
<dbReference type="AlphaFoldDB" id="A0A0H5E5P2"/>
<organism evidence="2 3">
    <name type="scientific">Estrella lausannensis</name>
    <dbReference type="NCBI Taxonomy" id="483423"/>
    <lineage>
        <taxon>Bacteria</taxon>
        <taxon>Pseudomonadati</taxon>
        <taxon>Chlamydiota</taxon>
        <taxon>Chlamydiia</taxon>
        <taxon>Parachlamydiales</taxon>
        <taxon>Candidatus Criblamydiaceae</taxon>
        <taxon>Estrella</taxon>
    </lineage>
</organism>